<dbReference type="KEGG" id="paln:B0W48_09685"/>
<keyword evidence="13" id="KW-0460">Magnesium</keyword>
<comment type="function">
    <text evidence="1">Involved in the biosynthesis of the siderophore enterobactin (enterochelin), which is a macrocyclic trimeric lactone of N-(2,3-dihydroxybenzoyl)-serine. The serine trilactone serves as a scaffolding for the three catechol functionalities that provide hexadentate coordination for the tightly ligated iron(2+) atoms. Plays an essential role in the assembly of the enterobactin by catalyzing the transfer of the 4'-phosphopantetheine (Ppant) moiety from coenzyme A to the apo-domains of both EntB (ArCP domain) and EntF (PCP domain) to yield their holo-forms which make them competent for the activation of 2,3-dihydroxybenzoate (DHB) and L-serine, respectively.</text>
</comment>
<name>A0A1Q2GY63_9GAMM</name>
<feature type="binding site" evidence="12">
    <location>
        <position position="161"/>
    </location>
    <ligand>
        <name>CoA</name>
        <dbReference type="ChEBI" id="CHEBI:57287"/>
    </ligand>
</feature>
<evidence type="ECO:0000256" key="3">
    <source>
        <dbReference type="ARBA" id="ARBA00008342"/>
    </source>
</evidence>
<keyword evidence="6" id="KW-0808">Transferase</keyword>
<evidence type="ECO:0000256" key="1">
    <source>
        <dbReference type="ARBA" id="ARBA00003937"/>
    </source>
</evidence>
<evidence type="ECO:0000259" key="15">
    <source>
        <dbReference type="Pfam" id="PF17837"/>
    </source>
</evidence>
<dbReference type="InterPro" id="IPR041354">
    <property type="entry name" value="4PPT_N"/>
</dbReference>
<dbReference type="Pfam" id="PF01648">
    <property type="entry name" value="ACPS"/>
    <property type="match status" value="1"/>
</dbReference>
<comment type="pathway">
    <text evidence="2">Siderophore biosynthesis; enterobactin biosynthesis.</text>
</comment>
<feature type="binding site" evidence="12">
    <location>
        <begin position="94"/>
        <end position="95"/>
    </location>
    <ligand>
        <name>CoA</name>
        <dbReference type="ChEBI" id="CHEBI:57287"/>
    </ligand>
</feature>
<dbReference type="PANTHER" id="PTHR38096:SF1">
    <property type="entry name" value="ENTEROBACTIN SYNTHASE COMPONENT D"/>
    <property type="match status" value="1"/>
</dbReference>
<dbReference type="Proteomes" id="UP000188243">
    <property type="component" value="Chromosome"/>
</dbReference>
<dbReference type="GO" id="GO:0008897">
    <property type="term" value="F:holo-[acyl-carrier-protein] synthase activity"/>
    <property type="evidence" value="ECO:0007669"/>
    <property type="project" value="InterPro"/>
</dbReference>
<feature type="binding site" evidence="13">
    <location>
        <position position="118"/>
    </location>
    <ligand>
        <name>Mg(2+)</name>
        <dbReference type="ChEBI" id="CHEBI:18420"/>
    </ligand>
</feature>
<feature type="domain" description="4'-phosphopantetheinyl transferase" evidence="14">
    <location>
        <begin position="112"/>
        <end position="195"/>
    </location>
</feature>
<comment type="subunit">
    <text evidence="4">EntB, EntD, EntE, and EntF form a multienzyme complex called enterobactin synthase.</text>
</comment>
<evidence type="ECO:0000256" key="13">
    <source>
        <dbReference type="PIRSR" id="PIRSR603542-2"/>
    </source>
</evidence>
<dbReference type="RefSeq" id="WP_077536751.1">
    <property type="nucleotide sequence ID" value="NZ_CANLYY010000028.1"/>
</dbReference>
<evidence type="ECO:0000313" key="17">
    <source>
        <dbReference type="Proteomes" id="UP000188243"/>
    </source>
</evidence>
<comment type="catalytic activity">
    <reaction evidence="11">
        <text>apo-[peptidyl-carrier protein] + CoA = holo-[peptidyl-carrier protein] + adenosine 3',5'-bisphosphate + H(+)</text>
        <dbReference type="Rhea" id="RHEA:46228"/>
        <dbReference type="Rhea" id="RHEA-COMP:11479"/>
        <dbReference type="Rhea" id="RHEA-COMP:11480"/>
        <dbReference type="ChEBI" id="CHEBI:15378"/>
        <dbReference type="ChEBI" id="CHEBI:29999"/>
        <dbReference type="ChEBI" id="CHEBI:57287"/>
        <dbReference type="ChEBI" id="CHEBI:58343"/>
        <dbReference type="ChEBI" id="CHEBI:64479"/>
    </reaction>
</comment>
<dbReference type="GO" id="GO:0000287">
    <property type="term" value="F:magnesium ion binding"/>
    <property type="evidence" value="ECO:0007669"/>
    <property type="project" value="InterPro"/>
</dbReference>
<dbReference type="Pfam" id="PF17837">
    <property type="entry name" value="4PPT_N"/>
    <property type="match status" value="1"/>
</dbReference>
<feature type="binding site" evidence="12">
    <location>
        <position position="116"/>
    </location>
    <ligand>
        <name>CoA</name>
        <dbReference type="ChEBI" id="CHEBI:57287"/>
    </ligand>
</feature>
<dbReference type="GO" id="GO:0005886">
    <property type="term" value="C:plasma membrane"/>
    <property type="evidence" value="ECO:0007669"/>
    <property type="project" value="TreeGrafter"/>
</dbReference>
<dbReference type="AlphaFoldDB" id="A0A1Q2GY63"/>
<comment type="similarity">
    <text evidence="3">Belongs to the P-Pant transferase superfamily. EntD family.</text>
</comment>
<evidence type="ECO:0000256" key="7">
    <source>
        <dbReference type="ARBA" id="ARBA00023191"/>
    </source>
</evidence>
<proteinExistence type="inferred from homology"/>
<dbReference type="SUPFAM" id="SSF56214">
    <property type="entry name" value="4'-phosphopantetheinyl transferase"/>
    <property type="match status" value="1"/>
</dbReference>
<dbReference type="UniPathway" id="UPA00017"/>
<dbReference type="InterPro" id="IPR003542">
    <property type="entry name" value="Enbac_synth_compD-like"/>
</dbReference>
<accession>A0A1Q2GY63</accession>
<evidence type="ECO:0000313" key="16">
    <source>
        <dbReference type="EMBL" id="AQQ00035.1"/>
    </source>
</evidence>
<dbReference type="STRING" id="247523.B0W48_09685"/>
<evidence type="ECO:0000256" key="5">
    <source>
        <dbReference type="ARBA" id="ARBA00019087"/>
    </source>
</evidence>
<evidence type="ECO:0000259" key="14">
    <source>
        <dbReference type="Pfam" id="PF01648"/>
    </source>
</evidence>
<feature type="binding site" evidence="12">
    <location>
        <position position="58"/>
    </location>
    <ligand>
        <name>CoA</name>
        <dbReference type="ChEBI" id="CHEBI:57287"/>
    </ligand>
</feature>
<evidence type="ECO:0000256" key="2">
    <source>
        <dbReference type="ARBA" id="ARBA00004993"/>
    </source>
</evidence>
<protein>
    <recommendedName>
        <fullName evidence="5">Enterobactin synthase component D</fullName>
    </recommendedName>
    <alternativeName>
        <fullName evidence="8">4'-phosphopantetheinyl transferase EntD</fullName>
    </alternativeName>
    <alternativeName>
        <fullName evidence="9">Enterochelin synthase D</fullName>
    </alternativeName>
</protein>
<dbReference type="GO" id="GO:0009366">
    <property type="term" value="C:enterobactin synthetase complex"/>
    <property type="evidence" value="ECO:0007669"/>
    <property type="project" value="InterPro"/>
</dbReference>
<sequence length="226" mass="25585">MQILENFNFTSQLLVPFYCINFSEQYFTPNSFQYYGQPFPEQLNKAVIKRKAEYLAGRICATRALDKLGFKHQIIGTSKSRAPLWPVKAIGSISHTTDLAIAIVMHANQAKGIGIDIEKKMPDELEDNLNNQILREDETLVFQRLGKQLSSPLSIIFSAKESIYKALYASVGEFFGFKCAKLLDFNQNMLTFQIMDTLSSAVPAGTKLNVYYQVTSEYIVTECLFC</sequence>
<feature type="binding site" evidence="13">
    <location>
        <position position="116"/>
    </location>
    <ligand>
        <name>Mg(2+)</name>
        <dbReference type="ChEBI" id="CHEBI:18420"/>
    </ligand>
</feature>
<evidence type="ECO:0000256" key="4">
    <source>
        <dbReference type="ARBA" id="ARBA00011503"/>
    </source>
</evidence>
<evidence type="ECO:0000256" key="6">
    <source>
        <dbReference type="ARBA" id="ARBA00022679"/>
    </source>
</evidence>
<comment type="cofactor">
    <cofactor evidence="13">
        <name>Mg(2+)</name>
        <dbReference type="ChEBI" id="CHEBI:18420"/>
    </cofactor>
</comment>
<feature type="domain" description="4'-phosphopantetheinyl transferase N-terminal" evidence="15">
    <location>
        <begin position="40"/>
        <end position="104"/>
    </location>
</feature>
<evidence type="ECO:0000256" key="11">
    <source>
        <dbReference type="ARBA" id="ARBA00049191"/>
    </source>
</evidence>
<evidence type="ECO:0000256" key="9">
    <source>
        <dbReference type="ARBA" id="ARBA00031996"/>
    </source>
</evidence>
<feature type="binding site" evidence="13">
    <location>
        <position position="117"/>
    </location>
    <ligand>
        <name>Mg(2+)</name>
        <dbReference type="ChEBI" id="CHEBI:18420"/>
    </ligand>
</feature>
<feature type="binding site" evidence="12">
    <location>
        <position position="165"/>
    </location>
    <ligand>
        <name>CoA</name>
        <dbReference type="ChEBI" id="CHEBI:57287"/>
    </ligand>
</feature>
<dbReference type="Gene3D" id="3.90.470.20">
    <property type="entry name" value="4'-phosphopantetheinyl transferase domain"/>
    <property type="match status" value="1"/>
</dbReference>
<dbReference type="GO" id="GO:0009239">
    <property type="term" value="P:enterobactin biosynthetic process"/>
    <property type="evidence" value="ECO:0007669"/>
    <property type="project" value="UniProtKB-UniPathway"/>
</dbReference>
<dbReference type="PANTHER" id="PTHR38096">
    <property type="entry name" value="ENTEROBACTIN SYNTHASE COMPONENT D"/>
    <property type="match status" value="1"/>
</dbReference>
<organism evidence="16 17">
    <name type="scientific">Pseudoalteromonas aliena</name>
    <dbReference type="NCBI Taxonomy" id="247523"/>
    <lineage>
        <taxon>Bacteria</taxon>
        <taxon>Pseudomonadati</taxon>
        <taxon>Pseudomonadota</taxon>
        <taxon>Gammaproteobacteria</taxon>
        <taxon>Alteromonadales</taxon>
        <taxon>Pseudoalteromonadaceae</taxon>
        <taxon>Pseudoalteromonas</taxon>
    </lineage>
</organism>
<comment type="catalytic activity">
    <reaction evidence="10">
        <text>apo-[aryl-carrier protein] + CoA = holo-[aryl-carrier protein] + adenosine 3',5'-bisphosphate + H(+)</text>
        <dbReference type="Rhea" id="RHEA:48404"/>
        <dbReference type="Rhea" id="RHEA-COMP:15903"/>
        <dbReference type="Rhea" id="RHEA-COMP:17557"/>
        <dbReference type="ChEBI" id="CHEBI:15378"/>
        <dbReference type="ChEBI" id="CHEBI:29999"/>
        <dbReference type="ChEBI" id="CHEBI:57287"/>
        <dbReference type="ChEBI" id="CHEBI:58343"/>
        <dbReference type="ChEBI" id="CHEBI:64479"/>
    </reaction>
</comment>
<keyword evidence="13" id="KW-0479">Metal-binding</keyword>
<evidence type="ECO:0000256" key="12">
    <source>
        <dbReference type="PIRSR" id="PIRSR603542-1"/>
    </source>
</evidence>
<dbReference type="PRINTS" id="PR01399">
    <property type="entry name" value="ENTSNTHTASED"/>
</dbReference>
<evidence type="ECO:0000256" key="10">
    <source>
        <dbReference type="ARBA" id="ARBA00049176"/>
    </source>
</evidence>
<evidence type="ECO:0000256" key="8">
    <source>
        <dbReference type="ARBA" id="ARBA00029894"/>
    </source>
</evidence>
<reference evidence="16 17" key="1">
    <citation type="submission" date="2017-02" db="EMBL/GenBank/DDBJ databases">
        <title>Complete genome sequence of the cold-active Pseudoalteromonas aliena strain EH1 isolated from Arctic seawater.</title>
        <authorList>
            <person name="Kim E."/>
            <person name="Heo E."/>
            <person name="Kim H."/>
            <person name="Kim D."/>
        </authorList>
    </citation>
    <scope>NUCLEOTIDE SEQUENCE [LARGE SCALE GENOMIC DNA]</scope>
    <source>
        <strain evidence="16 17">EH1</strain>
    </source>
</reference>
<keyword evidence="7" id="KW-0259">Enterobactin biosynthesis</keyword>
<dbReference type="InterPro" id="IPR008278">
    <property type="entry name" value="4-PPantetheinyl_Trfase_dom"/>
</dbReference>
<gene>
    <name evidence="16" type="ORF">B0W48_09685</name>
</gene>
<dbReference type="EMBL" id="CP019628">
    <property type="protein sequence ID" value="AQQ00035.1"/>
    <property type="molecule type" value="Genomic_DNA"/>
</dbReference>
<feature type="binding site" evidence="12">
    <location>
        <position position="50"/>
    </location>
    <ligand>
        <name>CoA</name>
        <dbReference type="ChEBI" id="CHEBI:57287"/>
    </ligand>
</feature>
<dbReference type="InterPro" id="IPR037143">
    <property type="entry name" value="4-PPantetheinyl_Trfase_dom_sf"/>
</dbReference>